<feature type="transmembrane region" description="Helical" evidence="1">
    <location>
        <begin position="63"/>
        <end position="82"/>
    </location>
</feature>
<keyword evidence="1" id="KW-1133">Transmembrane helix</keyword>
<name>A0A7T7XMU7_9SPIR</name>
<accession>A0A7T7XMU7</accession>
<dbReference type="Proteomes" id="UP000595917">
    <property type="component" value="Chromosome"/>
</dbReference>
<dbReference type="GO" id="GO:0005886">
    <property type="term" value="C:plasma membrane"/>
    <property type="evidence" value="ECO:0007669"/>
    <property type="project" value="TreeGrafter"/>
</dbReference>
<keyword evidence="1" id="KW-0472">Membrane</keyword>
<proteinExistence type="predicted"/>
<evidence type="ECO:0000313" key="3">
    <source>
        <dbReference type="Proteomes" id="UP000595917"/>
    </source>
</evidence>
<evidence type="ECO:0000313" key="2">
    <source>
        <dbReference type="EMBL" id="QQO09133.1"/>
    </source>
</evidence>
<dbReference type="PANTHER" id="PTHR34980">
    <property type="entry name" value="INNER MEMBRANE PROTEIN-RELATED-RELATED"/>
    <property type="match status" value="1"/>
</dbReference>
<dbReference type="RefSeq" id="WP_215626438.1">
    <property type="nucleotide sequence ID" value="NZ_CP067089.2"/>
</dbReference>
<dbReference type="KEGG" id="bhc:JFL75_19730"/>
<dbReference type="PANTHER" id="PTHR34980:SF3">
    <property type="entry name" value="BLR8105 PROTEIN"/>
    <property type="match status" value="1"/>
</dbReference>
<gene>
    <name evidence="2" type="ORF">JFL75_19730</name>
</gene>
<protein>
    <submittedName>
        <fullName evidence="2">DUF805 domain-containing protein</fullName>
    </submittedName>
</protein>
<feature type="transmembrane region" description="Helical" evidence="1">
    <location>
        <begin position="33"/>
        <end position="51"/>
    </location>
</feature>
<sequence>MEIIINILLIILIFTFTIKKVNGRYFRFEYAINVLIIFYLLILLNLIKSYFELPELNLKCVNYAAAYILLYWYLTITIKRFYDLGMEGWNLLTLLIPIYGIIAAIYLLIKKGEDGINKFDKAIDYNKAVNKKTRIIDIYDEYFRVDNHKYYLKKNGNEYKIGFPKNITKQDIIKNYLSETHENKEDGYGEIITIEKKEFEGMIRNLKLAEVRESFYLIKSETKIFIRKENFKYSIILEKEADTEIRAVINRMAGFPEKIETKDYIIYKKIQKKDIRGLINSI</sequence>
<reference evidence="2" key="1">
    <citation type="submission" date="2021-01" db="EMBL/GenBank/DDBJ databases">
        <title>Description of Breznakiella homolactica.</title>
        <authorList>
            <person name="Song Y."/>
            <person name="Brune A."/>
        </authorList>
    </citation>
    <scope>NUCLEOTIDE SEQUENCE</scope>
    <source>
        <strain evidence="2">RmG30</strain>
    </source>
</reference>
<organism evidence="2 3">
    <name type="scientific">Breznakiella homolactica</name>
    <dbReference type="NCBI Taxonomy" id="2798577"/>
    <lineage>
        <taxon>Bacteria</taxon>
        <taxon>Pseudomonadati</taxon>
        <taxon>Spirochaetota</taxon>
        <taxon>Spirochaetia</taxon>
        <taxon>Spirochaetales</taxon>
        <taxon>Breznakiellaceae</taxon>
        <taxon>Breznakiella</taxon>
    </lineage>
</organism>
<keyword evidence="3" id="KW-1185">Reference proteome</keyword>
<dbReference type="Pfam" id="PF05656">
    <property type="entry name" value="DUF805"/>
    <property type="match status" value="1"/>
</dbReference>
<keyword evidence="1" id="KW-0812">Transmembrane</keyword>
<feature type="transmembrane region" description="Helical" evidence="1">
    <location>
        <begin position="88"/>
        <end position="109"/>
    </location>
</feature>
<evidence type="ECO:0000256" key="1">
    <source>
        <dbReference type="SAM" id="Phobius"/>
    </source>
</evidence>
<dbReference type="EMBL" id="CP067089">
    <property type="protein sequence ID" value="QQO09133.1"/>
    <property type="molecule type" value="Genomic_DNA"/>
</dbReference>
<dbReference type="InterPro" id="IPR008523">
    <property type="entry name" value="DUF805"/>
</dbReference>
<dbReference type="AlphaFoldDB" id="A0A7T7XMU7"/>